<feature type="transmembrane region" description="Helical" evidence="14">
    <location>
        <begin position="94"/>
        <end position="111"/>
    </location>
</feature>
<feature type="transmembrane region" description="Helical" evidence="14">
    <location>
        <begin position="21"/>
        <end position="45"/>
    </location>
</feature>
<comment type="function">
    <text evidence="1">Envelope glycoprotein important for virion assembly and egress. Plays a role in the correct incorporation of gH-gL into virion membrane. Directs the glycoprotein N (gN) to the host trans-Golgi network.</text>
</comment>
<dbReference type="KEGG" id="vg:80541395"/>
<evidence type="ECO:0000313" key="16">
    <source>
        <dbReference type="Proteomes" id="UP001162227"/>
    </source>
</evidence>
<dbReference type="PRINTS" id="PR00333">
    <property type="entry name" value="HSVINTEGRLMP"/>
</dbReference>
<feature type="transmembrane region" description="Helical" evidence="14">
    <location>
        <begin position="308"/>
        <end position="332"/>
    </location>
</feature>
<accession>A0A5P9JP23</accession>
<evidence type="ECO:0000256" key="10">
    <source>
        <dbReference type="ARBA" id="ARBA00023136"/>
    </source>
</evidence>
<feature type="compositionally biased region" description="Basic and acidic residues" evidence="13">
    <location>
        <begin position="391"/>
        <end position="400"/>
    </location>
</feature>
<feature type="transmembrane region" description="Helical" evidence="14">
    <location>
        <begin position="132"/>
        <end position="153"/>
    </location>
</feature>
<keyword evidence="9" id="KW-1039">Host endosome</keyword>
<feature type="transmembrane region" description="Helical" evidence="14">
    <location>
        <begin position="272"/>
        <end position="296"/>
    </location>
</feature>
<dbReference type="GO" id="GO:0019031">
    <property type="term" value="C:viral envelope"/>
    <property type="evidence" value="ECO:0007669"/>
    <property type="project" value="UniProtKB-KW"/>
</dbReference>
<dbReference type="Pfam" id="PF01528">
    <property type="entry name" value="Herpes_glycop"/>
    <property type="match status" value="1"/>
</dbReference>
<evidence type="ECO:0000256" key="8">
    <source>
        <dbReference type="ARBA" id="ARBA00022989"/>
    </source>
</evidence>
<gene>
    <name evidence="15" type="primary">envelope glycoprotein M</name>
</gene>
<keyword evidence="11" id="KW-1015">Disulfide bond</keyword>
<dbReference type="InterPro" id="IPR000785">
    <property type="entry name" value="Herpes_glycop_M"/>
</dbReference>
<evidence type="ECO:0000256" key="2">
    <source>
        <dbReference type="ARBA" id="ARBA00022562"/>
    </source>
</evidence>
<keyword evidence="6" id="KW-1043">Host membrane</keyword>
<dbReference type="GeneID" id="80541395"/>
<evidence type="ECO:0000256" key="14">
    <source>
        <dbReference type="SAM" id="Phobius"/>
    </source>
</evidence>
<feature type="region of interest" description="Disordered" evidence="13">
    <location>
        <begin position="374"/>
        <end position="429"/>
    </location>
</feature>
<name>A0A5P9JP23_9ALPH</name>
<feature type="compositionally biased region" description="Polar residues" evidence="13">
    <location>
        <begin position="375"/>
        <end position="390"/>
    </location>
</feature>
<dbReference type="HAMAP" id="MF_04035">
    <property type="entry name" value="HSV_GM"/>
    <property type="match status" value="1"/>
</dbReference>
<evidence type="ECO:0000256" key="13">
    <source>
        <dbReference type="SAM" id="MobiDB-lite"/>
    </source>
</evidence>
<feature type="transmembrane region" description="Helical" evidence="14">
    <location>
        <begin position="159"/>
        <end position="179"/>
    </location>
</feature>
<evidence type="ECO:0000256" key="6">
    <source>
        <dbReference type="ARBA" id="ARBA00022870"/>
    </source>
</evidence>
<organism evidence="15 16">
    <name type="scientific">Psittacid alphaherpesvirus 5</name>
    <dbReference type="NCBI Taxonomy" id="2972693"/>
    <lineage>
        <taxon>Viruses</taxon>
        <taxon>Duplodnaviria</taxon>
        <taxon>Heunggongvirae</taxon>
        <taxon>Peploviricota</taxon>
        <taxon>Herviviricetes</taxon>
        <taxon>Herpesvirales</taxon>
        <taxon>Orthoherpesviridae</taxon>
        <taxon>Alphaherpesvirinae</taxon>
        <taxon>Iltovirus</taxon>
        <taxon>Iltovirus psittacidalpha5</taxon>
    </lineage>
</organism>
<protein>
    <submittedName>
        <fullName evidence="15">Envelope glycoprotein M</fullName>
    </submittedName>
</protein>
<keyword evidence="12" id="KW-0325">Glycoprotein</keyword>
<keyword evidence="7 15" id="KW-0261">Viral envelope protein</keyword>
<feature type="transmembrane region" description="Helical" evidence="14">
    <location>
        <begin position="244"/>
        <end position="265"/>
    </location>
</feature>
<proteinExistence type="inferred from homology"/>
<evidence type="ECO:0000256" key="5">
    <source>
        <dbReference type="ARBA" id="ARBA00022844"/>
    </source>
</evidence>
<evidence type="ECO:0000256" key="11">
    <source>
        <dbReference type="ARBA" id="ARBA00023157"/>
    </source>
</evidence>
<evidence type="ECO:0000256" key="4">
    <source>
        <dbReference type="ARBA" id="ARBA00022812"/>
    </source>
</evidence>
<keyword evidence="5" id="KW-0946">Virion</keyword>
<evidence type="ECO:0000313" key="15">
    <source>
        <dbReference type="EMBL" id="QFU14592.1"/>
    </source>
</evidence>
<keyword evidence="10 14" id="KW-0472">Membrane</keyword>
<evidence type="ECO:0000256" key="3">
    <source>
        <dbReference type="ARBA" id="ARBA00022692"/>
    </source>
</evidence>
<keyword evidence="16" id="KW-1185">Reference proteome</keyword>
<feature type="compositionally biased region" description="Polar residues" evidence="13">
    <location>
        <begin position="409"/>
        <end position="429"/>
    </location>
</feature>
<sequence length="429" mass="48443">MSNGYYNRNVNSNVEKACWRLWTSHVVCLTFMIVAAFINIIVASFPNFGYPCNFIYMGHYMSAFNASSSIDSHLGGRAVFLNPSSTMFTVSYDMFVWMFVGVYMILGFLYIKKKNCIRPNICSEFATSISPVSALIAATVCIWAFQLFVQMLAFRQVAFVTMLYFIYFIASNLFMIRFMTTGKSHERYKNFNHQLRQTCQPLHRLVVYVKAVLLNFLAAMLSLNIAVIIFLGEIVLVVNFGFRPIRALLGATIAFFIIGSVFMVAIELTTIYYIHVLIGPYIGLLVACGVVGTTILSYKPHIDLDDNWLSIMSGILGTFAVLVLIGLCVRIVRAYKFHSTSKTSFGYKTGKIIHSAKHKIKDLAKHNHITEKESSIMTPIRQSSESVTSEGSEREDKSDISFDSESDTEQSIFTRNNRNDSSNPIKSKR</sequence>
<keyword evidence="4" id="KW-1040">Host Golgi apparatus</keyword>
<reference evidence="15" key="2">
    <citation type="submission" date="2019-05" db="EMBL/GenBank/DDBJ databases">
        <authorList>
            <person name="Sutherland M."/>
            <person name="Sarker S."/>
            <person name="Raidal S.R."/>
        </authorList>
    </citation>
    <scope>NUCLEOTIDE SEQUENCE</scope>
    <source>
        <strain evidence="15">PsHV 5</strain>
    </source>
</reference>
<reference evidence="15" key="1">
    <citation type="journal article" date="2019" name="Vet. Microbiol.">
        <title>Molecular and microscopic characterisation of a novel pathogenic herpesvirus from Indian ringneck parrots (Psittacula krameri).</title>
        <authorList>
            <person name="Sutherland M."/>
            <person name="Sarker S."/>
            <person name="Raidal S.R."/>
        </authorList>
    </citation>
    <scope>NUCLEOTIDE SEQUENCE</scope>
    <source>
        <strain evidence="15">PsHV 5</strain>
    </source>
</reference>
<feature type="transmembrane region" description="Helical" evidence="14">
    <location>
        <begin position="212"/>
        <end position="238"/>
    </location>
</feature>
<evidence type="ECO:0000256" key="9">
    <source>
        <dbReference type="ARBA" id="ARBA00023046"/>
    </source>
</evidence>
<evidence type="ECO:0000256" key="7">
    <source>
        <dbReference type="ARBA" id="ARBA00022879"/>
    </source>
</evidence>
<evidence type="ECO:0000256" key="12">
    <source>
        <dbReference type="ARBA" id="ARBA00023180"/>
    </source>
</evidence>
<dbReference type="RefSeq" id="YP_010802622.1">
    <property type="nucleotide sequence ID" value="NC_077028.1"/>
</dbReference>
<evidence type="ECO:0000256" key="1">
    <source>
        <dbReference type="ARBA" id="ARBA00003017"/>
    </source>
</evidence>
<keyword evidence="8 14" id="KW-1133">Transmembrane helix</keyword>
<keyword evidence="2" id="KW-1048">Host nucleus</keyword>
<dbReference type="EMBL" id="MK955929">
    <property type="protein sequence ID" value="QFU14592.1"/>
    <property type="molecule type" value="Genomic_DNA"/>
</dbReference>
<keyword evidence="3 14" id="KW-0812">Transmembrane</keyword>
<dbReference type="Proteomes" id="UP001162227">
    <property type="component" value="Segment"/>
</dbReference>